<dbReference type="SUPFAM" id="SSF52518">
    <property type="entry name" value="Thiamin diphosphate-binding fold (THDP-binding)"/>
    <property type="match status" value="2"/>
</dbReference>
<dbReference type="Proteomes" id="UP000199696">
    <property type="component" value="Unassembled WGS sequence"/>
</dbReference>
<feature type="domain" description="Thiamine pyrophosphate enzyme N-terminal TPP-binding" evidence="6">
    <location>
        <begin position="3"/>
        <end position="108"/>
    </location>
</feature>
<sequence>MTTIREAVFGLLRRHGMTTVFGNPGSNELLFLKDFPSEFRYILGLHEGAVMAMADGYAQASGQSPLVSLHSAAGTGSSMGVLPNTVYAKSPVVVLSGQQVRDTVGQDVMVSSQEAALLPRPLSKWSTEPLGAGDVLRSLAQAIHIANLAPKGPTHVSVPYDDWEREAGENADFTVGRAVADATALADRHLDEITASLDAASHPVLVLGPEVDATHANDDAVRLAERLAAPVWVAPSPARCPFPTTHPLFQGVLPANVVGIAQLLSRHDAVLVVGAPVFRYHHQHPGRYLADGSRLIHISNDPSEVARAPFGDAYLAPIDDALARLAGNVQARDASPPPRSERAAGIDRANRMHPDTVFRAISDLAPEDAIHVVESTSTAESFWSNVAMRHQGSFYSAAAGGLGFGLPAAVGVQLAQPERRVVAEIGDGSANFGLVGLWTAARYRIPVTFVVLRNDTYGALVSFGRRLSATGLPGFELPDIDFVQLANGYGVAAESVCTEARLRESLTKAFAGDEPVLIEAHTYYE</sequence>
<dbReference type="InterPro" id="IPR029061">
    <property type="entry name" value="THDP-binding"/>
</dbReference>
<dbReference type="GO" id="GO:0030976">
    <property type="term" value="F:thiamine pyrophosphate binding"/>
    <property type="evidence" value="ECO:0007669"/>
    <property type="project" value="InterPro"/>
</dbReference>
<accession>A0A1C6U986</accession>
<feature type="domain" description="Thiamine pyrophosphate enzyme central" evidence="4">
    <location>
        <begin position="191"/>
        <end position="309"/>
    </location>
</feature>
<evidence type="ECO:0000256" key="3">
    <source>
        <dbReference type="RuleBase" id="RU362132"/>
    </source>
</evidence>
<organism evidence="7 8">
    <name type="scientific">Micromonospora eburnea</name>
    <dbReference type="NCBI Taxonomy" id="227316"/>
    <lineage>
        <taxon>Bacteria</taxon>
        <taxon>Bacillati</taxon>
        <taxon>Actinomycetota</taxon>
        <taxon>Actinomycetes</taxon>
        <taxon>Micromonosporales</taxon>
        <taxon>Micromonosporaceae</taxon>
        <taxon>Micromonospora</taxon>
    </lineage>
</organism>
<reference evidence="8" key="1">
    <citation type="submission" date="2016-06" db="EMBL/GenBank/DDBJ databases">
        <authorList>
            <person name="Varghese N."/>
            <person name="Submissions Spin"/>
        </authorList>
    </citation>
    <scope>NUCLEOTIDE SEQUENCE [LARGE SCALE GENOMIC DNA]</scope>
    <source>
        <strain evidence="8">DSM 44814</strain>
    </source>
</reference>
<dbReference type="Pfam" id="PF02775">
    <property type="entry name" value="TPP_enzyme_C"/>
    <property type="match status" value="1"/>
</dbReference>
<dbReference type="PANTHER" id="PTHR18968">
    <property type="entry name" value="THIAMINE PYROPHOSPHATE ENZYMES"/>
    <property type="match status" value="1"/>
</dbReference>
<dbReference type="InterPro" id="IPR012001">
    <property type="entry name" value="Thiamin_PyroP_enz_TPP-bd_dom"/>
</dbReference>
<dbReference type="InterPro" id="IPR029035">
    <property type="entry name" value="DHS-like_NAD/FAD-binding_dom"/>
</dbReference>
<dbReference type="GO" id="GO:0000287">
    <property type="term" value="F:magnesium ion binding"/>
    <property type="evidence" value="ECO:0007669"/>
    <property type="project" value="InterPro"/>
</dbReference>
<evidence type="ECO:0000313" key="8">
    <source>
        <dbReference type="Proteomes" id="UP000199696"/>
    </source>
</evidence>
<dbReference type="NCBIfam" id="NF005485">
    <property type="entry name" value="PRK07092.1"/>
    <property type="match status" value="1"/>
</dbReference>
<name>A0A1C6U986_9ACTN</name>
<dbReference type="InterPro" id="IPR045229">
    <property type="entry name" value="TPP_enz"/>
</dbReference>
<dbReference type="CDD" id="cd02002">
    <property type="entry name" value="TPP_BFDC"/>
    <property type="match status" value="1"/>
</dbReference>
<dbReference type="GO" id="GO:0050660">
    <property type="term" value="F:flavin adenine dinucleotide binding"/>
    <property type="evidence" value="ECO:0007669"/>
    <property type="project" value="TreeGrafter"/>
</dbReference>
<dbReference type="EMBL" id="FMHY01000002">
    <property type="protein sequence ID" value="SCL50518.1"/>
    <property type="molecule type" value="Genomic_DNA"/>
</dbReference>
<dbReference type="Gene3D" id="3.40.50.1220">
    <property type="entry name" value="TPP-binding domain"/>
    <property type="match status" value="1"/>
</dbReference>
<protein>
    <submittedName>
        <fullName evidence="7">Benzoylformate decarboxylase</fullName>
    </submittedName>
</protein>
<dbReference type="Gene3D" id="3.40.50.970">
    <property type="match status" value="2"/>
</dbReference>
<dbReference type="Pfam" id="PF02776">
    <property type="entry name" value="TPP_enzyme_N"/>
    <property type="match status" value="1"/>
</dbReference>
<keyword evidence="2 3" id="KW-0786">Thiamine pyrophosphate</keyword>
<dbReference type="Pfam" id="PF00205">
    <property type="entry name" value="TPP_enzyme_M"/>
    <property type="match status" value="1"/>
</dbReference>
<dbReference type="OrthoDB" id="2443624at2"/>
<evidence type="ECO:0000259" key="5">
    <source>
        <dbReference type="Pfam" id="PF02775"/>
    </source>
</evidence>
<evidence type="ECO:0000259" key="6">
    <source>
        <dbReference type="Pfam" id="PF02776"/>
    </source>
</evidence>
<evidence type="ECO:0000259" key="4">
    <source>
        <dbReference type="Pfam" id="PF00205"/>
    </source>
</evidence>
<dbReference type="CDD" id="cd07035">
    <property type="entry name" value="TPP_PYR_POX_like"/>
    <property type="match status" value="1"/>
</dbReference>
<keyword evidence="8" id="KW-1185">Reference proteome</keyword>
<dbReference type="SUPFAM" id="SSF52467">
    <property type="entry name" value="DHS-like NAD/FAD-binding domain"/>
    <property type="match status" value="1"/>
</dbReference>
<dbReference type="RefSeq" id="WP_091117817.1">
    <property type="nucleotide sequence ID" value="NZ_FMHY01000002.1"/>
</dbReference>
<evidence type="ECO:0000256" key="2">
    <source>
        <dbReference type="ARBA" id="ARBA00023052"/>
    </source>
</evidence>
<dbReference type="InterPro" id="IPR011766">
    <property type="entry name" value="TPP_enzyme_TPP-bd"/>
</dbReference>
<evidence type="ECO:0000313" key="7">
    <source>
        <dbReference type="EMBL" id="SCL50518.1"/>
    </source>
</evidence>
<dbReference type="AlphaFoldDB" id="A0A1C6U986"/>
<evidence type="ECO:0000256" key="1">
    <source>
        <dbReference type="ARBA" id="ARBA00007812"/>
    </source>
</evidence>
<feature type="domain" description="Thiamine pyrophosphate enzyme TPP-binding" evidence="5">
    <location>
        <begin position="387"/>
        <end position="519"/>
    </location>
</feature>
<dbReference type="STRING" id="227316.GA0070604_2149"/>
<dbReference type="PANTHER" id="PTHR18968:SF133">
    <property type="entry name" value="BENZOYLFORMATE DECARBOXYLASE"/>
    <property type="match status" value="1"/>
</dbReference>
<dbReference type="InterPro" id="IPR012000">
    <property type="entry name" value="Thiamin_PyroP_enz_cen_dom"/>
</dbReference>
<proteinExistence type="inferred from homology"/>
<comment type="similarity">
    <text evidence="1 3">Belongs to the TPP enzyme family.</text>
</comment>
<dbReference type="GO" id="GO:0003984">
    <property type="term" value="F:acetolactate synthase activity"/>
    <property type="evidence" value="ECO:0007669"/>
    <property type="project" value="TreeGrafter"/>
</dbReference>
<gene>
    <name evidence="7" type="ORF">GA0070604_2149</name>
</gene>